<evidence type="ECO:0000313" key="2">
    <source>
        <dbReference type="EMBL" id="KAF7429679.1"/>
    </source>
</evidence>
<feature type="compositionally biased region" description="Basic and acidic residues" evidence="1">
    <location>
        <begin position="59"/>
        <end position="83"/>
    </location>
</feature>
<accession>A0A834P5W5</accession>
<dbReference type="EMBL" id="JACSDY010000004">
    <property type="protein sequence ID" value="KAF7429679.1"/>
    <property type="molecule type" value="Genomic_DNA"/>
</dbReference>
<dbReference type="AlphaFoldDB" id="A0A834P5W5"/>
<comment type="caution">
    <text evidence="2">The sequence shown here is derived from an EMBL/GenBank/DDBJ whole genome shotgun (WGS) entry which is preliminary data.</text>
</comment>
<feature type="compositionally biased region" description="Acidic residues" evidence="1">
    <location>
        <begin position="84"/>
        <end position="95"/>
    </location>
</feature>
<evidence type="ECO:0000313" key="3">
    <source>
        <dbReference type="Proteomes" id="UP000600918"/>
    </source>
</evidence>
<dbReference type="Proteomes" id="UP000600918">
    <property type="component" value="Unassembled WGS sequence"/>
</dbReference>
<proteinExistence type="predicted"/>
<protein>
    <submittedName>
        <fullName evidence="2">Uncharacterized protein</fullName>
    </submittedName>
</protein>
<name>A0A834P5W5_VESPE</name>
<sequence>MNSFENLAGDPSKLSARQGSKNLTRPRGVERGGSRGLTYEALSTKKKKEERRKKKKKKEEKEERKTRERERRKTTDENEKEEKEVEDEEGETRIK</sequence>
<feature type="region of interest" description="Disordered" evidence="1">
    <location>
        <begin position="1"/>
        <end position="95"/>
    </location>
</feature>
<gene>
    <name evidence="2" type="ORF">H0235_006077</name>
</gene>
<keyword evidence="3" id="KW-1185">Reference proteome</keyword>
<evidence type="ECO:0000256" key="1">
    <source>
        <dbReference type="SAM" id="MobiDB-lite"/>
    </source>
</evidence>
<organism evidence="2 3">
    <name type="scientific">Vespula pensylvanica</name>
    <name type="common">Western yellow jacket</name>
    <name type="synonym">Wasp</name>
    <dbReference type="NCBI Taxonomy" id="30213"/>
    <lineage>
        <taxon>Eukaryota</taxon>
        <taxon>Metazoa</taxon>
        <taxon>Ecdysozoa</taxon>
        <taxon>Arthropoda</taxon>
        <taxon>Hexapoda</taxon>
        <taxon>Insecta</taxon>
        <taxon>Pterygota</taxon>
        <taxon>Neoptera</taxon>
        <taxon>Endopterygota</taxon>
        <taxon>Hymenoptera</taxon>
        <taxon>Apocrita</taxon>
        <taxon>Aculeata</taxon>
        <taxon>Vespoidea</taxon>
        <taxon>Vespidae</taxon>
        <taxon>Vespinae</taxon>
        <taxon>Vespula</taxon>
    </lineage>
</organism>
<reference evidence="2" key="1">
    <citation type="journal article" date="2020" name="G3 (Bethesda)">
        <title>High-Quality Assemblies for Three Invasive Social Wasps from the &lt;i&gt;Vespula&lt;/i&gt; Genus.</title>
        <authorList>
            <person name="Harrop T.W.R."/>
            <person name="Guhlin J."/>
            <person name="McLaughlin G.M."/>
            <person name="Permina E."/>
            <person name="Stockwell P."/>
            <person name="Gilligan J."/>
            <person name="Le Lec M.F."/>
            <person name="Gruber M.A.M."/>
            <person name="Quinn O."/>
            <person name="Lovegrove M."/>
            <person name="Duncan E.J."/>
            <person name="Remnant E.J."/>
            <person name="Van Eeckhoven J."/>
            <person name="Graham B."/>
            <person name="Knapp R.A."/>
            <person name="Langford K.W."/>
            <person name="Kronenberg Z."/>
            <person name="Press M.O."/>
            <person name="Eacker S.M."/>
            <person name="Wilson-Rankin E.E."/>
            <person name="Purcell J."/>
            <person name="Lester P.J."/>
            <person name="Dearden P.K."/>
        </authorList>
    </citation>
    <scope>NUCLEOTIDE SEQUENCE</scope>
    <source>
        <strain evidence="2">Volc-1</strain>
    </source>
</reference>
<feature type="compositionally biased region" description="Basic residues" evidence="1">
    <location>
        <begin position="44"/>
        <end position="58"/>
    </location>
</feature>